<sequence length="219" mass="23665">MTATTFVPKTVRVGIVSGSARVVRVGPQVAAFVRSIIEEDLKESPVEGFELEFETIDVGALNLPLYDEPGIPSHISPPEGYEHEHTRAWSRQIAALDAFVFVTSQHNWGVPAGLKNAIDYLFKEWQGKPFVVVSYGGHGGGNAAKALQLILGGGIKMRGVENTVALSFPSRDILGKATRGEDLGLPPPGSEPTWQDRKGDIAALWRQLVGLITTPVENK</sequence>
<evidence type="ECO:0000313" key="3">
    <source>
        <dbReference type="Proteomes" id="UP001642482"/>
    </source>
</evidence>
<gene>
    <name evidence="2" type="ORF">SEUCBS140593_002319</name>
</gene>
<dbReference type="Proteomes" id="UP001642482">
    <property type="component" value="Unassembled WGS sequence"/>
</dbReference>
<dbReference type="InterPro" id="IPR029039">
    <property type="entry name" value="Flavoprotein-like_sf"/>
</dbReference>
<evidence type="ECO:0000259" key="1">
    <source>
        <dbReference type="Pfam" id="PF03358"/>
    </source>
</evidence>
<dbReference type="EMBL" id="CAWUHD010000015">
    <property type="protein sequence ID" value="CAK7214819.1"/>
    <property type="molecule type" value="Genomic_DNA"/>
</dbReference>
<keyword evidence="3" id="KW-1185">Reference proteome</keyword>
<accession>A0ABP0B5G3</accession>
<feature type="domain" description="NADPH-dependent FMN reductase-like" evidence="1">
    <location>
        <begin position="12"/>
        <end position="167"/>
    </location>
</feature>
<protein>
    <recommendedName>
        <fullName evidence="1">NADPH-dependent FMN reductase-like domain-containing protein</fullName>
    </recommendedName>
</protein>
<dbReference type="InterPro" id="IPR005025">
    <property type="entry name" value="FMN_Rdtase-like_dom"/>
</dbReference>
<name>A0ABP0B5G3_9PEZI</name>
<dbReference type="InterPro" id="IPR050712">
    <property type="entry name" value="NAD(P)H-dep_reductase"/>
</dbReference>
<comment type="caution">
    <text evidence="2">The sequence shown here is derived from an EMBL/GenBank/DDBJ whole genome shotgun (WGS) entry which is preliminary data.</text>
</comment>
<reference evidence="2 3" key="1">
    <citation type="submission" date="2024-01" db="EMBL/GenBank/DDBJ databases">
        <authorList>
            <person name="Allen C."/>
            <person name="Tagirdzhanova G."/>
        </authorList>
    </citation>
    <scope>NUCLEOTIDE SEQUENCE [LARGE SCALE GENOMIC DNA]</scope>
</reference>
<organism evidence="2 3">
    <name type="scientific">Sporothrix eucalyptigena</name>
    <dbReference type="NCBI Taxonomy" id="1812306"/>
    <lineage>
        <taxon>Eukaryota</taxon>
        <taxon>Fungi</taxon>
        <taxon>Dikarya</taxon>
        <taxon>Ascomycota</taxon>
        <taxon>Pezizomycotina</taxon>
        <taxon>Sordariomycetes</taxon>
        <taxon>Sordariomycetidae</taxon>
        <taxon>Ophiostomatales</taxon>
        <taxon>Ophiostomataceae</taxon>
        <taxon>Sporothrix</taxon>
    </lineage>
</organism>
<evidence type="ECO:0000313" key="2">
    <source>
        <dbReference type="EMBL" id="CAK7214819.1"/>
    </source>
</evidence>
<proteinExistence type="predicted"/>
<dbReference type="SUPFAM" id="SSF52218">
    <property type="entry name" value="Flavoproteins"/>
    <property type="match status" value="1"/>
</dbReference>
<dbReference type="PANTHER" id="PTHR30543:SF21">
    <property type="entry name" value="NAD(P)H-DEPENDENT FMN REDUCTASE LOT6"/>
    <property type="match status" value="1"/>
</dbReference>
<dbReference type="Pfam" id="PF03358">
    <property type="entry name" value="FMN_red"/>
    <property type="match status" value="1"/>
</dbReference>
<dbReference type="Gene3D" id="3.40.50.360">
    <property type="match status" value="1"/>
</dbReference>
<dbReference type="PANTHER" id="PTHR30543">
    <property type="entry name" value="CHROMATE REDUCTASE"/>
    <property type="match status" value="1"/>
</dbReference>